<dbReference type="RefSeq" id="WP_250860747.1">
    <property type="nucleotide sequence ID" value="NZ_JAGSOJ010000004.1"/>
</dbReference>
<comment type="caution">
    <text evidence="2">The sequence shown here is derived from an EMBL/GenBank/DDBJ whole genome shotgun (WGS) entry which is preliminary data.</text>
</comment>
<dbReference type="InterPro" id="IPR016181">
    <property type="entry name" value="Acyl_CoA_acyltransferase"/>
</dbReference>
<evidence type="ECO:0000313" key="2">
    <source>
        <dbReference type="EMBL" id="MCM1991604.1"/>
    </source>
</evidence>
<protein>
    <submittedName>
        <fullName evidence="2">GNAT family N-acetyltransferase</fullName>
    </submittedName>
</protein>
<dbReference type="SUPFAM" id="SSF55729">
    <property type="entry name" value="Acyl-CoA N-acyltransferases (Nat)"/>
    <property type="match status" value="1"/>
</dbReference>
<keyword evidence="3" id="KW-1185">Reference proteome</keyword>
<accession>A0A9J6P5T7</accession>
<dbReference type="AlphaFoldDB" id="A0A9J6P5T7"/>
<dbReference type="EMBL" id="JAGSOJ010000004">
    <property type="protein sequence ID" value="MCM1991604.1"/>
    <property type="molecule type" value="Genomic_DNA"/>
</dbReference>
<dbReference type="Gene3D" id="3.40.630.30">
    <property type="match status" value="1"/>
</dbReference>
<dbReference type="PROSITE" id="PS51186">
    <property type="entry name" value="GNAT"/>
    <property type="match status" value="1"/>
</dbReference>
<name>A0A9J6P5T7_9CLOT</name>
<dbReference type="Proteomes" id="UP001056429">
    <property type="component" value="Unassembled WGS sequence"/>
</dbReference>
<reference evidence="2" key="1">
    <citation type="journal article" date="2021" name="mSystems">
        <title>Bacteria and Archaea Synergistically Convert Glycine Betaine to Biogenic Methane in the Formosa Cold Seep of the South China Sea.</title>
        <authorList>
            <person name="Li L."/>
            <person name="Zhang W."/>
            <person name="Zhang S."/>
            <person name="Song L."/>
            <person name="Sun Q."/>
            <person name="Zhang H."/>
            <person name="Xiang H."/>
            <person name="Dong X."/>
        </authorList>
    </citation>
    <scope>NUCLEOTIDE SEQUENCE</scope>
    <source>
        <strain evidence="2">ZWT</strain>
    </source>
</reference>
<dbReference type="PANTHER" id="PTHR43415:SF3">
    <property type="entry name" value="GNAT-FAMILY ACETYLTRANSFERASE"/>
    <property type="match status" value="1"/>
</dbReference>
<organism evidence="2 3">
    <name type="scientific">Oceanirhabdus seepicola</name>
    <dbReference type="NCBI Taxonomy" id="2828781"/>
    <lineage>
        <taxon>Bacteria</taxon>
        <taxon>Bacillati</taxon>
        <taxon>Bacillota</taxon>
        <taxon>Clostridia</taxon>
        <taxon>Eubacteriales</taxon>
        <taxon>Clostridiaceae</taxon>
        <taxon>Oceanirhabdus</taxon>
    </lineage>
</organism>
<gene>
    <name evidence="2" type="ORF">KDK92_17855</name>
</gene>
<sequence length="190" mass="22086">MEKHKSIKIEKFLDGDKIYLRRLDISDIEIYADSGVNMDLESRIFTGTVGVFTKSQSEKYINSIMSDSSRIDFLIISKEDNSIVGEVVLNDINRNSRNSNIRIAIFEGENFGKGYGTEAMILALDYGFGMFNLHRIDLTVYDFNERGIHVYEKIGFKREGVLRDYLYFNHNYYDAIVMSILEDEFRESHL</sequence>
<dbReference type="InterPro" id="IPR000182">
    <property type="entry name" value="GNAT_dom"/>
</dbReference>
<dbReference type="GO" id="GO:0016747">
    <property type="term" value="F:acyltransferase activity, transferring groups other than amino-acyl groups"/>
    <property type="evidence" value="ECO:0007669"/>
    <property type="project" value="InterPro"/>
</dbReference>
<dbReference type="Pfam" id="PF13302">
    <property type="entry name" value="Acetyltransf_3"/>
    <property type="match status" value="1"/>
</dbReference>
<evidence type="ECO:0000259" key="1">
    <source>
        <dbReference type="PROSITE" id="PS51186"/>
    </source>
</evidence>
<dbReference type="PANTHER" id="PTHR43415">
    <property type="entry name" value="SPERMIDINE N(1)-ACETYLTRANSFERASE"/>
    <property type="match status" value="1"/>
</dbReference>
<reference evidence="2" key="2">
    <citation type="submission" date="2021-04" db="EMBL/GenBank/DDBJ databases">
        <authorList>
            <person name="Dong X."/>
        </authorList>
    </citation>
    <scope>NUCLEOTIDE SEQUENCE</scope>
    <source>
        <strain evidence="2">ZWT</strain>
    </source>
</reference>
<proteinExistence type="predicted"/>
<evidence type="ECO:0000313" key="3">
    <source>
        <dbReference type="Proteomes" id="UP001056429"/>
    </source>
</evidence>
<feature type="domain" description="N-acetyltransferase" evidence="1">
    <location>
        <begin position="23"/>
        <end position="183"/>
    </location>
</feature>